<reference evidence="1 2" key="2">
    <citation type="journal article" date="2013" name="Genome Biol. Evol.">
        <title>Genome sequencing of Giardia lamblia genotypes A2 and B isolates (DH and GS) and comparative analysis with the genomes of genotypes A1 and E (WB and Pig).</title>
        <authorList>
            <person name="Adam R.D."/>
            <person name="Dahlstrom E.W."/>
            <person name="Martens C.A."/>
            <person name="Bruno D.P."/>
            <person name="Barbian K.D."/>
            <person name="Ricklefs S.M."/>
            <person name="Hernandez M.M."/>
            <person name="Narla N.P."/>
            <person name="Patel R.B."/>
            <person name="Porcella S.F."/>
            <person name="Nash T.E."/>
        </authorList>
    </citation>
    <scope>NUCLEOTIDE SEQUENCE [LARGE SCALE GENOMIC DNA]</scope>
    <source>
        <strain evidence="1 2">DH</strain>
    </source>
</reference>
<name>V6TMB2_GIAIN</name>
<evidence type="ECO:0000313" key="2">
    <source>
        <dbReference type="Proteomes" id="UP000018320"/>
    </source>
</evidence>
<organism evidence="1 2">
    <name type="scientific">Giardia intestinalis</name>
    <name type="common">Giardia lamblia</name>
    <dbReference type="NCBI Taxonomy" id="5741"/>
    <lineage>
        <taxon>Eukaryota</taxon>
        <taxon>Metamonada</taxon>
        <taxon>Diplomonadida</taxon>
        <taxon>Hexamitidae</taxon>
        <taxon>Giardiinae</taxon>
        <taxon>Giardia</taxon>
    </lineage>
</organism>
<dbReference type="VEuPathDB" id="GiardiaDB:GL50581_459"/>
<protein>
    <submittedName>
        <fullName evidence="1">Uncharacterized protein</fullName>
    </submittedName>
</protein>
<accession>V6TMB2</accession>
<dbReference type="VEuPathDB" id="GiardiaDB:DHA2_150249"/>
<comment type="caution">
    <text evidence="1">The sequence shown here is derived from an EMBL/GenBank/DDBJ whole genome shotgun (WGS) entry which is preliminary data.</text>
</comment>
<dbReference type="VEuPathDB" id="GiardiaDB:GL50803_0014290"/>
<evidence type="ECO:0000313" key="1">
    <source>
        <dbReference type="EMBL" id="ESU38105.1"/>
    </source>
</evidence>
<dbReference type="EMBL" id="AHGT01000017">
    <property type="protein sequence ID" value="ESU38105.1"/>
    <property type="molecule type" value="Genomic_DNA"/>
</dbReference>
<dbReference type="Proteomes" id="UP000018320">
    <property type="component" value="Unassembled WGS sequence"/>
</dbReference>
<reference evidence="2" key="1">
    <citation type="submission" date="2012-02" db="EMBL/GenBank/DDBJ databases">
        <title>Genome sequencing of Giardia lamblia Genotypes A2 and B isolates (DH and GS) and comparative analysis with the genomes of Genotypes A1 and E (WB and Pig).</title>
        <authorList>
            <person name="Adam R."/>
            <person name="Dahlstrom E."/>
            <person name="Martens C."/>
            <person name="Bruno D."/>
            <person name="Barbian K."/>
            <person name="Porcella S.F."/>
            <person name="Nash T."/>
        </authorList>
    </citation>
    <scope>NUCLEOTIDE SEQUENCE</scope>
    <source>
        <strain evidence="2">DH</strain>
    </source>
</reference>
<proteinExistence type="predicted"/>
<dbReference type="VEuPathDB" id="GiardiaDB:QR46_0886"/>
<gene>
    <name evidence="1" type="ORF">DHA2_150249</name>
</gene>
<sequence>MTKSKSRIISKMPQKEPDRIESGYCIVGEAKAYLQVPTFGGLQRMTVKELLSVPAIERLVSIKTGNFFSKFATKESVIDLVAAITMIPLCLCGGVIQICGEHIKDTVEARSALLILKASERITEGRSKSSLFSFLMAPESLFFDAMFTALDYITKTVTEAKSLKERYIVTNRYMDSLDAMMLSLEYIANTNTGTEILLDELTRRYAVTANSVHCTCIPLNPFFMLLDIAYVNNFTGSLLCKCSPVAKSVATKINDFLLATYFMDIVFYYLLPKDLLEASQSFPCASNPLHSPLVSFVEVSTWLCAGPVKDGQARNGAQQEVDELNNHKARLSGASPITEDVLANAVELLCQIMASGSILLIGSIARYLPTVACILFSPELLCMSSLHTLKLMCTFSSTSVSMILRAPRLYIAEVLSTDESKYDSISVDTDSKGSSARFSLHSIIEQLAIIAISGEKTTRTDGHSKSADTARSGGRSGIESIRLGQALFPSEVETGLAPIYDAYIELLAQFLQHHMPRMVSGRLDSSYLARISVTMKHLASVFCILDDIGKMLYLATNSASTEALVLYADGDSLTKNARFDYRYCGHIPYLGTISTTCPESIDLCETYLIKGRIISPSPLSIFACAFPPPENGKNPLLTLQLMLFNITTGQQTIIKHYATRILSSIIIFAADSANLFKRVISDSKLFAFLPSLSLDKNRNPFFNLVCEMLLRVSLRCNDTCWRLYKERLAGYYRNKDIDTKQELAYPLSLSNISPPPVDEDAGQIALIRFLTDSPDFVTYVQSVLEKNHDKYIKSRNDGLDLSVN</sequence>
<dbReference type="AlphaFoldDB" id="V6TMB2"/>